<feature type="compositionally biased region" description="Basic and acidic residues" evidence="1">
    <location>
        <begin position="8"/>
        <end position="19"/>
    </location>
</feature>
<sequence>MIGSSVFGEKKGGGNEKKAHSNGILTSTNAFQFSGNKTYHRPFAHNAIKISYKFRSTWLLELIWNEVTSRSALTAKENARLL</sequence>
<evidence type="ECO:0000256" key="1">
    <source>
        <dbReference type="SAM" id="MobiDB-lite"/>
    </source>
</evidence>
<evidence type="ECO:0000313" key="2">
    <source>
        <dbReference type="EMBL" id="GIY83975.1"/>
    </source>
</evidence>
<comment type="caution">
    <text evidence="2">The sequence shown here is derived from an EMBL/GenBank/DDBJ whole genome shotgun (WGS) entry which is preliminary data.</text>
</comment>
<name>A0AAV4WPW8_CAEEX</name>
<feature type="region of interest" description="Disordered" evidence="1">
    <location>
        <begin position="1"/>
        <end position="21"/>
    </location>
</feature>
<dbReference type="Proteomes" id="UP001054945">
    <property type="component" value="Unassembled WGS sequence"/>
</dbReference>
<gene>
    <name evidence="2" type="ORF">CEXT_408771</name>
</gene>
<accession>A0AAV4WPW8</accession>
<dbReference type="AlphaFoldDB" id="A0AAV4WPW8"/>
<organism evidence="2 3">
    <name type="scientific">Caerostris extrusa</name>
    <name type="common">Bark spider</name>
    <name type="synonym">Caerostris bankana</name>
    <dbReference type="NCBI Taxonomy" id="172846"/>
    <lineage>
        <taxon>Eukaryota</taxon>
        <taxon>Metazoa</taxon>
        <taxon>Ecdysozoa</taxon>
        <taxon>Arthropoda</taxon>
        <taxon>Chelicerata</taxon>
        <taxon>Arachnida</taxon>
        <taxon>Araneae</taxon>
        <taxon>Araneomorphae</taxon>
        <taxon>Entelegynae</taxon>
        <taxon>Araneoidea</taxon>
        <taxon>Araneidae</taxon>
        <taxon>Caerostris</taxon>
    </lineage>
</organism>
<evidence type="ECO:0000313" key="3">
    <source>
        <dbReference type="Proteomes" id="UP001054945"/>
    </source>
</evidence>
<dbReference type="EMBL" id="BPLR01016452">
    <property type="protein sequence ID" value="GIY83975.1"/>
    <property type="molecule type" value="Genomic_DNA"/>
</dbReference>
<protein>
    <submittedName>
        <fullName evidence="2">Uncharacterized protein</fullName>
    </submittedName>
</protein>
<keyword evidence="3" id="KW-1185">Reference proteome</keyword>
<reference evidence="2 3" key="1">
    <citation type="submission" date="2021-06" db="EMBL/GenBank/DDBJ databases">
        <title>Caerostris extrusa draft genome.</title>
        <authorList>
            <person name="Kono N."/>
            <person name="Arakawa K."/>
        </authorList>
    </citation>
    <scope>NUCLEOTIDE SEQUENCE [LARGE SCALE GENOMIC DNA]</scope>
</reference>
<proteinExistence type="predicted"/>